<keyword evidence="6" id="KW-1133">Transmembrane helix</keyword>
<evidence type="ECO:0000256" key="2">
    <source>
        <dbReference type="ARBA" id="ARBA00009840"/>
    </source>
</evidence>
<organism evidence="7 8">
    <name type="scientific">Rhodoblastus acidophilus</name>
    <name type="common">Rhodopseudomonas acidophila</name>
    <dbReference type="NCBI Taxonomy" id="1074"/>
    <lineage>
        <taxon>Bacteria</taxon>
        <taxon>Pseudomonadati</taxon>
        <taxon>Pseudomonadota</taxon>
        <taxon>Alphaproteobacteria</taxon>
        <taxon>Hyphomicrobiales</taxon>
        <taxon>Rhodoblastaceae</taxon>
        <taxon>Rhodoblastus</taxon>
    </lineage>
</organism>
<dbReference type="GO" id="GO:0006310">
    <property type="term" value="P:DNA recombination"/>
    <property type="evidence" value="ECO:0007669"/>
    <property type="project" value="UniProtKB-KW"/>
</dbReference>
<comment type="function">
    <text evidence="1">Involved in DNA recombination.</text>
</comment>
<dbReference type="AlphaFoldDB" id="A0A6N8DHT0"/>
<evidence type="ECO:0000256" key="4">
    <source>
        <dbReference type="ARBA" id="ARBA00023054"/>
    </source>
</evidence>
<keyword evidence="5" id="KW-0233">DNA recombination</keyword>
<protein>
    <recommendedName>
        <fullName evidence="3">DNA recombination protein RmuC homolog</fullName>
    </recommendedName>
</protein>
<reference evidence="7 8" key="1">
    <citation type="submission" date="2019-11" db="EMBL/GenBank/DDBJ databases">
        <title>Whole-genome sequence of a Rhodoblastus acidophilus DSM 142.</title>
        <authorList>
            <person name="Kyndt J.A."/>
            <person name="Meyer T.E."/>
        </authorList>
    </citation>
    <scope>NUCLEOTIDE SEQUENCE [LARGE SCALE GENOMIC DNA]</scope>
    <source>
        <strain evidence="7 8">DSM 142</strain>
    </source>
</reference>
<evidence type="ECO:0000256" key="5">
    <source>
        <dbReference type="ARBA" id="ARBA00023172"/>
    </source>
</evidence>
<dbReference type="EMBL" id="WNKS01000002">
    <property type="protein sequence ID" value="MTV29992.1"/>
    <property type="molecule type" value="Genomic_DNA"/>
</dbReference>
<gene>
    <name evidence="7" type="primary">rmuC</name>
    <name evidence="7" type="ORF">GJ654_03180</name>
</gene>
<keyword evidence="6" id="KW-0472">Membrane</keyword>
<dbReference type="PANTHER" id="PTHR30563">
    <property type="entry name" value="DNA RECOMBINATION PROTEIN RMUC"/>
    <property type="match status" value="1"/>
</dbReference>
<accession>A0A6N8DHT0</accession>
<proteinExistence type="inferred from homology"/>
<dbReference type="InterPro" id="IPR003798">
    <property type="entry name" value="DNA_recombination_RmuC"/>
</dbReference>
<evidence type="ECO:0000313" key="7">
    <source>
        <dbReference type="EMBL" id="MTV29992.1"/>
    </source>
</evidence>
<keyword evidence="6" id="KW-0812">Transmembrane</keyword>
<dbReference type="OrthoDB" id="370725at2"/>
<evidence type="ECO:0000256" key="3">
    <source>
        <dbReference type="ARBA" id="ARBA00021840"/>
    </source>
</evidence>
<comment type="caution">
    <text evidence="7">The sequence shown here is derived from an EMBL/GenBank/DDBJ whole genome shotgun (WGS) entry which is preliminary data.</text>
</comment>
<dbReference type="Proteomes" id="UP000439113">
    <property type="component" value="Unassembled WGS sequence"/>
</dbReference>
<evidence type="ECO:0000256" key="6">
    <source>
        <dbReference type="SAM" id="Phobius"/>
    </source>
</evidence>
<dbReference type="PANTHER" id="PTHR30563:SF0">
    <property type="entry name" value="DNA RECOMBINATION PROTEIN RMUC"/>
    <property type="match status" value="1"/>
</dbReference>
<dbReference type="Pfam" id="PF02646">
    <property type="entry name" value="RmuC"/>
    <property type="match status" value="1"/>
</dbReference>
<feature type="transmembrane region" description="Helical" evidence="6">
    <location>
        <begin position="20"/>
        <end position="39"/>
    </location>
</feature>
<name>A0A6N8DHT0_RHOAC</name>
<evidence type="ECO:0000256" key="1">
    <source>
        <dbReference type="ARBA" id="ARBA00003416"/>
    </source>
</evidence>
<sequence length="370" mass="40774">MTSMGDAPLFMIMSTPVTPVELAAAGGVLLVLFVLALIARGGRRDLDAQMDALAHSHAEMAGRMQTLAEILGGRQMDFARVVSEKLDRSAHRVNERLEVSARATLGNLSALNERLAVIDAAQARMSHLTEEIAGFRDVLANKQLRGAFGQGRMESIIRDALPPNAYAFQYTLSTGVRPDCALKLPGDDKILAVDAKFPLEAFNALKEARDPPSRRIAQARARGDMLKHIKDISDRYLLPGETQDVALLFVPSESLFAELHEHFDDVIQRAHRARVLIVSPSLLLMAVQVLQSLVRDALVRDQAHVIQAETRRLVEDVLRLRARVEKLDGHFRQAQEDVSAILTSTEKIARGGERIDRMEFSRGGGLEAAQ</sequence>
<comment type="similarity">
    <text evidence="2">Belongs to the RmuC family.</text>
</comment>
<evidence type="ECO:0000313" key="8">
    <source>
        <dbReference type="Proteomes" id="UP000439113"/>
    </source>
</evidence>
<keyword evidence="4" id="KW-0175">Coiled coil</keyword>